<evidence type="ECO:0000313" key="4">
    <source>
        <dbReference type="Proteomes" id="UP000717696"/>
    </source>
</evidence>
<evidence type="ECO:0000313" key="3">
    <source>
        <dbReference type="EMBL" id="KAH7118042.1"/>
    </source>
</evidence>
<feature type="compositionally biased region" description="Low complexity" evidence="1">
    <location>
        <begin position="20"/>
        <end position="29"/>
    </location>
</feature>
<dbReference type="AlphaFoldDB" id="A0A9P9D0D9"/>
<organism evidence="2 4">
    <name type="scientific">Dactylonectria estremocensis</name>
    <dbReference type="NCBI Taxonomy" id="1079267"/>
    <lineage>
        <taxon>Eukaryota</taxon>
        <taxon>Fungi</taxon>
        <taxon>Dikarya</taxon>
        <taxon>Ascomycota</taxon>
        <taxon>Pezizomycotina</taxon>
        <taxon>Sordariomycetes</taxon>
        <taxon>Hypocreomycetidae</taxon>
        <taxon>Hypocreales</taxon>
        <taxon>Nectriaceae</taxon>
        <taxon>Dactylonectria</taxon>
    </lineage>
</organism>
<feature type="region of interest" description="Disordered" evidence="1">
    <location>
        <begin position="18"/>
        <end position="47"/>
    </location>
</feature>
<dbReference type="GO" id="GO:0007059">
    <property type="term" value="P:chromosome segregation"/>
    <property type="evidence" value="ECO:0007669"/>
    <property type="project" value="InterPro"/>
</dbReference>
<dbReference type="OrthoDB" id="3364649at2759"/>
<accession>A0A9P9D0D9</accession>
<dbReference type="InterPro" id="IPR013218">
    <property type="entry name" value="Dsn1/Mis13"/>
</dbReference>
<dbReference type="Proteomes" id="UP000717696">
    <property type="component" value="Unassembled WGS sequence"/>
</dbReference>
<dbReference type="GO" id="GO:0051301">
    <property type="term" value="P:cell division"/>
    <property type="evidence" value="ECO:0007669"/>
    <property type="project" value="InterPro"/>
</dbReference>
<sequence length="152" mass="17002">MAWLRSQAINRNKEMRMRNGVSRRSSLGMRGRRACSPIDSGQSAIPHREANPADFFKHIEASLLEPRRMKQLLTWCGERSLSGKPHHGTPNVHAILGARAIQDQLLKDFATRSEFSDWFSRDDSVPKAPGCSRGEVLADCATTRAGEAERCQ</sequence>
<evidence type="ECO:0000256" key="1">
    <source>
        <dbReference type="SAM" id="MobiDB-lite"/>
    </source>
</evidence>
<protein>
    <submittedName>
        <fullName evidence="2">Mis12-Mtw1 protein family-domain-containing protein</fullName>
    </submittedName>
</protein>
<dbReference type="PANTHER" id="PTHR14778">
    <property type="entry name" value="KINETOCHORE-ASSOCIATED PROTEIN DSN1 HOMOLOG"/>
    <property type="match status" value="1"/>
</dbReference>
<proteinExistence type="predicted"/>
<comment type="caution">
    <text evidence="2">The sequence shown here is derived from an EMBL/GenBank/DDBJ whole genome shotgun (WGS) entry which is preliminary data.</text>
</comment>
<dbReference type="GO" id="GO:0000444">
    <property type="term" value="C:MIS12/MIND type complex"/>
    <property type="evidence" value="ECO:0007669"/>
    <property type="project" value="InterPro"/>
</dbReference>
<evidence type="ECO:0000313" key="2">
    <source>
        <dbReference type="EMBL" id="KAH7110425.1"/>
    </source>
</evidence>
<dbReference type="EMBL" id="JAGMUU010000033">
    <property type="protein sequence ID" value="KAH7118042.1"/>
    <property type="molecule type" value="Genomic_DNA"/>
</dbReference>
<reference evidence="2" key="1">
    <citation type="journal article" date="2021" name="Nat. Commun.">
        <title>Genetic determinants of endophytism in the Arabidopsis root mycobiome.</title>
        <authorList>
            <person name="Mesny F."/>
            <person name="Miyauchi S."/>
            <person name="Thiergart T."/>
            <person name="Pickel B."/>
            <person name="Atanasova L."/>
            <person name="Karlsson M."/>
            <person name="Huettel B."/>
            <person name="Barry K.W."/>
            <person name="Haridas S."/>
            <person name="Chen C."/>
            <person name="Bauer D."/>
            <person name="Andreopoulos W."/>
            <person name="Pangilinan J."/>
            <person name="LaButti K."/>
            <person name="Riley R."/>
            <person name="Lipzen A."/>
            <person name="Clum A."/>
            <person name="Drula E."/>
            <person name="Henrissat B."/>
            <person name="Kohler A."/>
            <person name="Grigoriev I.V."/>
            <person name="Martin F.M."/>
            <person name="Hacquard S."/>
        </authorList>
    </citation>
    <scope>NUCLEOTIDE SEQUENCE</scope>
    <source>
        <strain evidence="2">MPI-CAGE-AT-0021</strain>
    </source>
</reference>
<gene>
    <name evidence="3" type="ORF">B0J13DRAFT_570203</name>
    <name evidence="2" type="ORF">B0J13DRAFT_577971</name>
</gene>
<name>A0A9P9D0D9_9HYPO</name>
<dbReference type="Pfam" id="PF08202">
    <property type="entry name" value="MIS13"/>
    <property type="match status" value="1"/>
</dbReference>
<dbReference type="PANTHER" id="PTHR14778:SF2">
    <property type="entry name" value="KINETOCHORE-ASSOCIATED PROTEIN DSN1 HOMOLOG"/>
    <property type="match status" value="1"/>
</dbReference>
<dbReference type="EMBL" id="JAGMUU010000063">
    <property type="protein sequence ID" value="KAH7110425.1"/>
    <property type="molecule type" value="Genomic_DNA"/>
</dbReference>
<keyword evidence="4" id="KW-1185">Reference proteome</keyword>